<evidence type="ECO:0000313" key="4">
    <source>
        <dbReference type="Proteomes" id="UP000275078"/>
    </source>
</evidence>
<dbReference type="Gene3D" id="3.30.160.60">
    <property type="entry name" value="Classic Zinc Finger"/>
    <property type="match status" value="1"/>
</dbReference>
<evidence type="ECO:0000259" key="2">
    <source>
        <dbReference type="PROSITE" id="PS50157"/>
    </source>
</evidence>
<dbReference type="PROSITE" id="PS50157">
    <property type="entry name" value="ZINC_FINGER_C2H2_2"/>
    <property type="match status" value="1"/>
</dbReference>
<dbReference type="PROSITE" id="PS00028">
    <property type="entry name" value="ZINC_FINGER_C2H2_1"/>
    <property type="match status" value="1"/>
</dbReference>
<dbReference type="EMBL" id="ML119664">
    <property type="protein sequence ID" value="RPA83456.1"/>
    <property type="molecule type" value="Genomic_DNA"/>
</dbReference>
<name>A0A3N4ID47_ASCIM</name>
<feature type="domain" description="C2H2-type" evidence="2">
    <location>
        <begin position="173"/>
        <end position="203"/>
    </location>
</feature>
<keyword evidence="1" id="KW-0862">Zinc</keyword>
<dbReference type="Proteomes" id="UP000275078">
    <property type="component" value="Unassembled WGS sequence"/>
</dbReference>
<dbReference type="InterPro" id="IPR013087">
    <property type="entry name" value="Znf_C2H2_type"/>
</dbReference>
<sequence>MANVEPSYEVEVETEFWGPATIEADDSDWQEVSYPQGSYTHQLEIDLSPIEVEDGPDLISSLQPIAVDGTLPHNQYSAPMYDMMSTEYHTNYSMADYSFYQEHHYTLPVASCFPLQSPCPTLPSSKVEETPKVTIVPTSVTNPSLPPPEAPKTTKARVVRRTRLRRRREPARFPCENEGCDRSFSRLFDSQRHHRETHLDERTWVCNDNADNVRKIGLNGCRVQSGGCGKKFKRRSHLRTHLKVAGQYRRAGTFDDTFTPTGTFPTILPSNGEWEGSVTNEGIFVPELPSIGC</sequence>
<protein>
    <recommendedName>
        <fullName evidence="2">C2H2-type domain-containing protein</fullName>
    </recommendedName>
</protein>
<keyword evidence="4" id="KW-1185">Reference proteome</keyword>
<dbReference type="AlphaFoldDB" id="A0A3N4ID47"/>
<reference evidence="3 4" key="1">
    <citation type="journal article" date="2018" name="Nat. Ecol. Evol.">
        <title>Pezizomycetes genomes reveal the molecular basis of ectomycorrhizal truffle lifestyle.</title>
        <authorList>
            <person name="Murat C."/>
            <person name="Payen T."/>
            <person name="Noel B."/>
            <person name="Kuo A."/>
            <person name="Morin E."/>
            <person name="Chen J."/>
            <person name="Kohler A."/>
            <person name="Krizsan K."/>
            <person name="Balestrini R."/>
            <person name="Da Silva C."/>
            <person name="Montanini B."/>
            <person name="Hainaut M."/>
            <person name="Levati E."/>
            <person name="Barry K.W."/>
            <person name="Belfiori B."/>
            <person name="Cichocki N."/>
            <person name="Clum A."/>
            <person name="Dockter R.B."/>
            <person name="Fauchery L."/>
            <person name="Guy J."/>
            <person name="Iotti M."/>
            <person name="Le Tacon F."/>
            <person name="Lindquist E.A."/>
            <person name="Lipzen A."/>
            <person name="Malagnac F."/>
            <person name="Mello A."/>
            <person name="Molinier V."/>
            <person name="Miyauchi S."/>
            <person name="Poulain J."/>
            <person name="Riccioni C."/>
            <person name="Rubini A."/>
            <person name="Sitrit Y."/>
            <person name="Splivallo R."/>
            <person name="Traeger S."/>
            <person name="Wang M."/>
            <person name="Zifcakova L."/>
            <person name="Wipf D."/>
            <person name="Zambonelli A."/>
            <person name="Paolocci F."/>
            <person name="Nowrousian M."/>
            <person name="Ottonello S."/>
            <person name="Baldrian P."/>
            <person name="Spatafora J.W."/>
            <person name="Henrissat B."/>
            <person name="Nagy L.G."/>
            <person name="Aury J.M."/>
            <person name="Wincker P."/>
            <person name="Grigoriev I.V."/>
            <person name="Bonfante P."/>
            <person name="Martin F.M."/>
        </authorList>
    </citation>
    <scope>NUCLEOTIDE SEQUENCE [LARGE SCALE GENOMIC DNA]</scope>
    <source>
        <strain evidence="3 4">RN42</strain>
    </source>
</reference>
<dbReference type="Pfam" id="PF00096">
    <property type="entry name" value="zf-C2H2"/>
    <property type="match status" value="1"/>
</dbReference>
<dbReference type="SUPFAM" id="SSF57667">
    <property type="entry name" value="beta-beta-alpha zinc fingers"/>
    <property type="match status" value="1"/>
</dbReference>
<dbReference type="InterPro" id="IPR036236">
    <property type="entry name" value="Znf_C2H2_sf"/>
</dbReference>
<evidence type="ECO:0000256" key="1">
    <source>
        <dbReference type="PROSITE-ProRule" id="PRU00042"/>
    </source>
</evidence>
<dbReference type="GO" id="GO:0008270">
    <property type="term" value="F:zinc ion binding"/>
    <property type="evidence" value="ECO:0007669"/>
    <property type="project" value="UniProtKB-KW"/>
</dbReference>
<evidence type="ECO:0000313" key="3">
    <source>
        <dbReference type="EMBL" id="RPA83456.1"/>
    </source>
</evidence>
<keyword evidence="1" id="KW-0479">Metal-binding</keyword>
<accession>A0A3N4ID47</accession>
<gene>
    <name evidence="3" type="ORF">BJ508DRAFT_413414</name>
</gene>
<organism evidence="3 4">
    <name type="scientific">Ascobolus immersus RN42</name>
    <dbReference type="NCBI Taxonomy" id="1160509"/>
    <lineage>
        <taxon>Eukaryota</taxon>
        <taxon>Fungi</taxon>
        <taxon>Dikarya</taxon>
        <taxon>Ascomycota</taxon>
        <taxon>Pezizomycotina</taxon>
        <taxon>Pezizomycetes</taxon>
        <taxon>Pezizales</taxon>
        <taxon>Ascobolaceae</taxon>
        <taxon>Ascobolus</taxon>
    </lineage>
</organism>
<proteinExistence type="predicted"/>
<keyword evidence="1" id="KW-0863">Zinc-finger</keyword>